<protein>
    <submittedName>
        <fullName evidence="3">Uncharacterized protein</fullName>
    </submittedName>
</protein>
<feature type="coiled-coil region" evidence="1">
    <location>
        <begin position="79"/>
        <end position="176"/>
    </location>
</feature>
<keyword evidence="1" id="KW-0175">Coiled coil</keyword>
<feature type="compositionally biased region" description="Polar residues" evidence="2">
    <location>
        <begin position="8"/>
        <end position="22"/>
    </location>
</feature>
<feature type="region of interest" description="Disordered" evidence="2">
    <location>
        <begin position="1"/>
        <end position="22"/>
    </location>
</feature>
<accession>A0A0G2F6J7</accession>
<comment type="caution">
    <text evidence="3">The sequence shown here is derived from an EMBL/GenBank/DDBJ whole genome shotgun (WGS) entry which is preliminary data.</text>
</comment>
<dbReference type="AlphaFoldDB" id="A0A0G2F6J7"/>
<dbReference type="Proteomes" id="UP000034680">
    <property type="component" value="Unassembled WGS sequence"/>
</dbReference>
<reference evidence="3 4" key="2">
    <citation type="submission" date="2015-05" db="EMBL/GenBank/DDBJ databases">
        <authorList>
            <person name="Morales-Cruz A."/>
            <person name="Amrine K.C."/>
            <person name="Cantu D."/>
        </authorList>
    </citation>
    <scope>NUCLEOTIDE SEQUENCE [LARGE SCALE GENOMIC DNA]</scope>
    <source>
        <strain evidence="3">DA912</strain>
    </source>
</reference>
<organism evidence="3 4">
    <name type="scientific">Diaporthe ampelina</name>
    <dbReference type="NCBI Taxonomy" id="1214573"/>
    <lineage>
        <taxon>Eukaryota</taxon>
        <taxon>Fungi</taxon>
        <taxon>Dikarya</taxon>
        <taxon>Ascomycota</taxon>
        <taxon>Pezizomycotina</taxon>
        <taxon>Sordariomycetes</taxon>
        <taxon>Sordariomycetidae</taxon>
        <taxon>Diaporthales</taxon>
        <taxon>Diaporthaceae</taxon>
        <taxon>Diaporthe</taxon>
    </lineage>
</organism>
<name>A0A0G2F6J7_9PEZI</name>
<evidence type="ECO:0000256" key="2">
    <source>
        <dbReference type="SAM" id="MobiDB-lite"/>
    </source>
</evidence>
<gene>
    <name evidence="3" type="ORF">UCDDA912_g10246</name>
</gene>
<evidence type="ECO:0000313" key="3">
    <source>
        <dbReference type="EMBL" id="KKY29836.1"/>
    </source>
</evidence>
<proteinExistence type="predicted"/>
<dbReference type="OrthoDB" id="5421041at2759"/>
<dbReference type="EMBL" id="LCUC01000599">
    <property type="protein sequence ID" value="KKY29836.1"/>
    <property type="molecule type" value="Genomic_DNA"/>
</dbReference>
<sequence>MASSSSSTKTDPSAQGQAATQQRLTEAWVRLAKQLTSSKDYQDIASLVAKTDVLALKNEKLERELQDALTAETRNLNAIQEVKNENMAMEDACRQKESQVEAAQMKESQAQSQLQKAQEEVAVLKQELDSNASKITETVNSKLEKEVQIRRLTEEMEKMAESFRQTEADLKKTNQANMGQLKMAVDATTEELNTLKALATPLKPQADKRIPSLEAIEHDV</sequence>
<reference evidence="3 4" key="1">
    <citation type="submission" date="2015-05" db="EMBL/GenBank/DDBJ databases">
        <title>Distinctive expansion of gene families associated with plant cell wall degradation and secondary metabolism in the genomes of grapevine trunk pathogens.</title>
        <authorList>
            <person name="Lawrence D.P."/>
            <person name="Travadon R."/>
            <person name="Rolshausen P.E."/>
            <person name="Baumgartner K."/>
        </authorList>
    </citation>
    <scope>NUCLEOTIDE SEQUENCE [LARGE SCALE GENOMIC DNA]</scope>
    <source>
        <strain evidence="3">DA912</strain>
    </source>
</reference>
<evidence type="ECO:0000256" key="1">
    <source>
        <dbReference type="SAM" id="Coils"/>
    </source>
</evidence>
<evidence type="ECO:0000313" key="4">
    <source>
        <dbReference type="Proteomes" id="UP000034680"/>
    </source>
</evidence>
<keyword evidence="4" id="KW-1185">Reference proteome</keyword>